<evidence type="ECO:0000313" key="1">
    <source>
        <dbReference type="EMBL" id="AGG66397.1"/>
    </source>
</evidence>
<sequence length="165" mass="18026">MVLAVSFTGMCSFNTGTPENGQVPEVDASTFISMEARSMTDHATRLPENPEGWVTNSARRTMIDDTPASVVGYVTKDGGYLQLTQTGENVEDAVAGFDERWRDLAETYTLDGFEVGIYTSTEDEVRDIRVMDLKDERVIVTGAATDEEFNELLSAVASADPLPTN</sequence>
<dbReference type="Pfam" id="PF14030">
    <property type="entry name" value="DUF4245"/>
    <property type="match status" value="1"/>
</dbReference>
<dbReference type="PATRIC" id="fig|1121353.3.peg.976"/>
<dbReference type="eggNOG" id="ENOG50330AZ">
    <property type="taxonomic scope" value="Bacteria"/>
</dbReference>
<protein>
    <submittedName>
        <fullName evidence="1">Uncharacterized protein</fullName>
    </submittedName>
</protein>
<dbReference type="KEGG" id="ccn:H924_04755"/>
<evidence type="ECO:0000313" key="2">
    <source>
        <dbReference type="Proteomes" id="UP000011760"/>
    </source>
</evidence>
<proteinExistence type="predicted"/>
<keyword evidence="2" id="KW-1185">Reference proteome</keyword>
<gene>
    <name evidence="1" type="ORF">H924_04755</name>
</gene>
<name>M1UTB4_9CORY</name>
<dbReference type="STRING" id="1121353.H924_04755"/>
<dbReference type="InterPro" id="IPR025339">
    <property type="entry name" value="DUF4245"/>
</dbReference>
<accession>M1UTB4</accession>
<dbReference type="EMBL" id="CP004354">
    <property type="protein sequence ID" value="AGG66397.1"/>
    <property type="molecule type" value="Genomic_DNA"/>
</dbReference>
<dbReference type="AlphaFoldDB" id="M1UTB4"/>
<organism evidence="1 2">
    <name type="scientific">Corynebacterium callunae DSM 20147</name>
    <dbReference type="NCBI Taxonomy" id="1121353"/>
    <lineage>
        <taxon>Bacteria</taxon>
        <taxon>Bacillati</taxon>
        <taxon>Actinomycetota</taxon>
        <taxon>Actinomycetes</taxon>
        <taxon>Mycobacteriales</taxon>
        <taxon>Corynebacteriaceae</taxon>
        <taxon>Corynebacterium</taxon>
    </lineage>
</organism>
<dbReference type="HOGENOM" id="CLU_095244_0_1_11"/>
<dbReference type="Proteomes" id="UP000011760">
    <property type="component" value="Chromosome"/>
</dbReference>
<reference evidence="1 2" key="1">
    <citation type="submission" date="2013-02" db="EMBL/GenBank/DDBJ databases">
        <title>The complete genome sequence of Corynebacterium callunae DSM 20147.</title>
        <authorList>
            <person name="Ruckert C."/>
            <person name="Albersmeier A."/>
            <person name="Kalinowski J."/>
        </authorList>
    </citation>
    <scope>NUCLEOTIDE SEQUENCE [LARGE SCALE GENOMIC DNA]</scope>
    <source>
        <strain evidence="1 2">DSM 20147</strain>
    </source>
</reference>